<evidence type="ECO:0000313" key="3">
    <source>
        <dbReference type="Proteomes" id="UP000277294"/>
    </source>
</evidence>
<proteinExistence type="predicted"/>
<reference evidence="2 3" key="1">
    <citation type="submission" date="2018-10" db="EMBL/GenBank/DDBJ databases">
        <authorList>
            <person name="Criscuolo A."/>
        </authorList>
    </citation>
    <scope>NUCLEOTIDE SEQUENCE [LARGE SCALE GENOMIC DNA]</scope>
    <source>
        <strain evidence="2">DnA1</strain>
    </source>
</reference>
<protein>
    <submittedName>
        <fullName evidence="2">Ureidoglycolate lyase</fullName>
        <ecNumber evidence="2">4.3.2.3</ecNumber>
    </submittedName>
</protein>
<organism evidence="2 3">
    <name type="scientific">Pigmentiphaga humi</name>
    <dbReference type="NCBI Taxonomy" id="2478468"/>
    <lineage>
        <taxon>Bacteria</taxon>
        <taxon>Pseudomonadati</taxon>
        <taxon>Pseudomonadota</taxon>
        <taxon>Betaproteobacteria</taxon>
        <taxon>Burkholderiales</taxon>
        <taxon>Alcaligenaceae</taxon>
        <taxon>Pigmentiphaga</taxon>
    </lineage>
</organism>
<dbReference type="Gene3D" id="3.90.850.10">
    <property type="entry name" value="Fumarylacetoacetase-like, C-terminal domain"/>
    <property type="match status" value="1"/>
</dbReference>
<dbReference type="InterPro" id="IPR036663">
    <property type="entry name" value="Fumarylacetoacetase_C_sf"/>
</dbReference>
<accession>A0A3P4B1I7</accession>
<dbReference type="AlphaFoldDB" id="A0A3P4B1I7"/>
<gene>
    <name evidence="2" type="ORF">PIGHUM_01623</name>
</gene>
<dbReference type="GO" id="GO:0050385">
    <property type="term" value="F:ureidoglycolate lyase activity"/>
    <property type="evidence" value="ECO:0007669"/>
    <property type="project" value="UniProtKB-EC"/>
</dbReference>
<dbReference type="PANTHER" id="PTHR43211">
    <property type="entry name" value="FUMARYLACETOACETATE HYDROLASE"/>
    <property type="match status" value="1"/>
</dbReference>
<sequence>MKLTTFLAPGGTPHIGALLPGESTISDFTAADAAPYFHSMLDLIDGGPAALDHARRLVERPAATHAVSAVARQAPLPRPRRLRDCLCFETHFRQSRANRHLFGIGTQRLDPAAVELPRVWYERPIYYKGNPFSVVGDGAEVHWPAYSQVIDYELEIGMVTSRGGKNIPVSQAASHIFGYTIFNDFSARDAQYAEMQGGLGPAKGKDFDTGNAMGPWLVTVDEIADPQSLTMVTRVNGEEWSRGNSRDMHHTFLDIIAYVSAEETLFAGEVLGSGTVGGGCGNELGRFLKDGDVLELEVSGLGTLRNRIVAPHVPSPPPFPIRIPV</sequence>
<dbReference type="OrthoDB" id="9805307at2"/>
<evidence type="ECO:0000313" key="2">
    <source>
        <dbReference type="EMBL" id="VCU69560.1"/>
    </source>
</evidence>
<keyword evidence="2" id="KW-0456">Lyase</keyword>
<evidence type="ECO:0000259" key="1">
    <source>
        <dbReference type="Pfam" id="PF01557"/>
    </source>
</evidence>
<dbReference type="Proteomes" id="UP000277294">
    <property type="component" value="Unassembled WGS sequence"/>
</dbReference>
<dbReference type="PANTHER" id="PTHR43211:SF1">
    <property type="entry name" value="BLL6422 PROTEIN"/>
    <property type="match status" value="1"/>
</dbReference>
<feature type="domain" description="Fumarylacetoacetase-like C-terminal" evidence="1">
    <location>
        <begin position="121"/>
        <end position="309"/>
    </location>
</feature>
<name>A0A3P4B1I7_9BURK</name>
<dbReference type="RefSeq" id="WP_124079015.1">
    <property type="nucleotide sequence ID" value="NZ_UWPJ01000014.1"/>
</dbReference>
<keyword evidence="3" id="KW-1185">Reference proteome</keyword>
<dbReference type="InterPro" id="IPR011234">
    <property type="entry name" value="Fumarylacetoacetase-like_C"/>
</dbReference>
<dbReference type="Pfam" id="PF01557">
    <property type="entry name" value="FAA_hydrolase"/>
    <property type="match status" value="1"/>
</dbReference>
<dbReference type="EC" id="4.3.2.3" evidence="2"/>
<dbReference type="EMBL" id="UWPJ01000014">
    <property type="protein sequence ID" value="VCU69560.1"/>
    <property type="molecule type" value="Genomic_DNA"/>
</dbReference>
<dbReference type="SUPFAM" id="SSF56529">
    <property type="entry name" value="FAH"/>
    <property type="match status" value="1"/>
</dbReference>